<evidence type="ECO:0000259" key="1">
    <source>
        <dbReference type="PROSITE" id="PS50801"/>
    </source>
</evidence>
<dbReference type="CDD" id="cd07043">
    <property type="entry name" value="STAS_anti-anti-sigma_factors"/>
    <property type="match status" value="1"/>
</dbReference>
<dbReference type="Proteomes" id="UP001165283">
    <property type="component" value="Unassembled WGS sequence"/>
</dbReference>
<sequence>MLIVALCRPADDSVVVEVGGELDAFNCGLLAETLGQAVARGTGAVIVDLARVDYFSAAGLHCLDQAAEQAAAAARPMHLVCAADGAVLRVLRAAGMSARWSVHPDVEQARLACAAAAFG</sequence>
<dbReference type="InterPro" id="IPR036513">
    <property type="entry name" value="STAS_dom_sf"/>
</dbReference>
<name>A0ABT0ZWC8_9PSEU</name>
<gene>
    <name evidence="2" type="ORF">KDL28_08190</name>
</gene>
<comment type="caution">
    <text evidence="2">The sequence shown here is derived from an EMBL/GenBank/DDBJ whole genome shotgun (WGS) entry which is preliminary data.</text>
</comment>
<dbReference type="EMBL" id="JAGSOV010000017">
    <property type="protein sequence ID" value="MCO1655035.1"/>
    <property type="molecule type" value="Genomic_DNA"/>
</dbReference>
<dbReference type="Pfam" id="PF01740">
    <property type="entry name" value="STAS"/>
    <property type="match status" value="1"/>
</dbReference>
<evidence type="ECO:0000313" key="2">
    <source>
        <dbReference type="EMBL" id="MCO1655035.1"/>
    </source>
</evidence>
<reference evidence="2" key="1">
    <citation type="submission" date="2021-04" db="EMBL/GenBank/DDBJ databases">
        <title>Pseudonocardia sp. nov., isolated from sandy soil of mangrove forest.</title>
        <authorList>
            <person name="Zan Z."/>
            <person name="Huang R."/>
            <person name="Liu W."/>
        </authorList>
    </citation>
    <scope>NUCLEOTIDE SEQUENCE</scope>
    <source>
        <strain evidence="2">S2-4</strain>
    </source>
</reference>
<protein>
    <submittedName>
        <fullName evidence="2">STAS domain-containing protein</fullName>
    </submittedName>
</protein>
<dbReference type="SUPFAM" id="SSF52091">
    <property type="entry name" value="SpoIIaa-like"/>
    <property type="match status" value="1"/>
</dbReference>
<dbReference type="PANTHER" id="PTHR33495">
    <property type="entry name" value="ANTI-SIGMA FACTOR ANTAGONIST TM_1081-RELATED-RELATED"/>
    <property type="match status" value="1"/>
</dbReference>
<dbReference type="InterPro" id="IPR002645">
    <property type="entry name" value="STAS_dom"/>
</dbReference>
<dbReference type="RefSeq" id="WP_252436777.1">
    <property type="nucleotide sequence ID" value="NZ_JAGSOV010000017.1"/>
</dbReference>
<organism evidence="2 3">
    <name type="scientific">Pseudonocardia humida</name>
    <dbReference type="NCBI Taxonomy" id="2800819"/>
    <lineage>
        <taxon>Bacteria</taxon>
        <taxon>Bacillati</taxon>
        <taxon>Actinomycetota</taxon>
        <taxon>Actinomycetes</taxon>
        <taxon>Pseudonocardiales</taxon>
        <taxon>Pseudonocardiaceae</taxon>
        <taxon>Pseudonocardia</taxon>
    </lineage>
</organism>
<dbReference type="Gene3D" id="3.30.750.24">
    <property type="entry name" value="STAS domain"/>
    <property type="match status" value="1"/>
</dbReference>
<accession>A0ABT0ZWC8</accession>
<evidence type="ECO:0000313" key="3">
    <source>
        <dbReference type="Proteomes" id="UP001165283"/>
    </source>
</evidence>
<feature type="domain" description="STAS" evidence="1">
    <location>
        <begin position="11"/>
        <end position="113"/>
    </location>
</feature>
<proteinExistence type="predicted"/>
<dbReference type="PANTHER" id="PTHR33495:SF2">
    <property type="entry name" value="ANTI-SIGMA FACTOR ANTAGONIST TM_1081-RELATED"/>
    <property type="match status" value="1"/>
</dbReference>
<dbReference type="PROSITE" id="PS50801">
    <property type="entry name" value="STAS"/>
    <property type="match status" value="1"/>
</dbReference>
<keyword evidence="3" id="KW-1185">Reference proteome</keyword>